<gene>
    <name evidence="4" type="ORF">L2737_01155</name>
</gene>
<feature type="transmembrane region" description="Helical" evidence="2">
    <location>
        <begin position="382"/>
        <end position="404"/>
    </location>
</feature>
<reference evidence="4 5" key="1">
    <citation type="submission" date="2022-01" db="EMBL/GenBank/DDBJ databases">
        <title>Whole genome-based taxonomy of the Shewanellaceae.</title>
        <authorList>
            <person name="Martin-Rodriguez A.J."/>
        </authorList>
    </citation>
    <scope>NUCLEOTIDE SEQUENCE [LARGE SCALE GENOMIC DNA]</scope>
    <source>
        <strain evidence="4 5">DSM 24955</strain>
    </source>
</reference>
<evidence type="ECO:0000256" key="1">
    <source>
        <dbReference type="SAM" id="MobiDB-lite"/>
    </source>
</evidence>
<dbReference type="Proteomes" id="UP001202134">
    <property type="component" value="Unassembled WGS sequence"/>
</dbReference>
<feature type="transmembrane region" description="Helical" evidence="2">
    <location>
        <begin position="277"/>
        <end position="297"/>
    </location>
</feature>
<feature type="region of interest" description="Disordered" evidence="1">
    <location>
        <begin position="1"/>
        <end position="51"/>
    </location>
</feature>
<keyword evidence="2" id="KW-1133">Transmembrane helix</keyword>
<dbReference type="PANTHER" id="PTHR30590">
    <property type="entry name" value="INNER MEMBRANE PROTEIN"/>
    <property type="match status" value="1"/>
</dbReference>
<dbReference type="EMBL" id="JAKIKU010000001">
    <property type="protein sequence ID" value="MCL1043941.1"/>
    <property type="molecule type" value="Genomic_DNA"/>
</dbReference>
<name>A0ABT0KJC0_9GAMM</name>
<feature type="compositionally biased region" description="Polar residues" evidence="1">
    <location>
        <begin position="13"/>
        <end position="25"/>
    </location>
</feature>
<feature type="compositionally biased region" description="Low complexity" evidence="1">
    <location>
        <begin position="26"/>
        <end position="39"/>
    </location>
</feature>
<feature type="transmembrane region" description="Helical" evidence="2">
    <location>
        <begin position="103"/>
        <end position="123"/>
    </location>
</feature>
<feature type="transmembrane region" description="Helical" evidence="2">
    <location>
        <begin position="342"/>
        <end position="362"/>
    </location>
</feature>
<evidence type="ECO:0000256" key="2">
    <source>
        <dbReference type="SAM" id="Phobius"/>
    </source>
</evidence>
<keyword evidence="2" id="KW-0812">Transmembrane</keyword>
<feature type="transmembrane region" description="Helical" evidence="2">
    <location>
        <begin position="309"/>
        <end position="330"/>
    </location>
</feature>
<dbReference type="InterPro" id="IPR052529">
    <property type="entry name" value="Bact_Transport_Assoc"/>
</dbReference>
<comment type="caution">
    <text evidence="4">The sequence shown here is derived from an EMBL/GenBank/DDBJ whole genome shotgun (WGS) entry which is preliminary data.</text>
</comment>
<feature type="transmembrane region" description="Helical" evidence="2">
    <location>
        <begin position="62"/>
        <end position="83"/>
    </location>
</feature>
<feature type="transmembrane region" description="Helical" evidence="2">
    <location>
        <begin position="186"/>
        <end position="204"/>
    </location>
</feature>
<evidence type="ECO:0000313" key="5">
    <source>
        <dbReference type="Proteomes" id="UP001202134"/>
    </source>
</evidence>
<evidence type="ECO:0000259" key="3">
    <source>
        <dbReference type="Pfam" id="PF04235"/>
    </source>
</evidence>
<sequence length="423" mass="47420">MNSKKDSAAHIGTSPNSASTAANTVISRSNSSSAIASSNKRPNTINESHGNRNSNMDALRGIAILGILFMNIFFMNDSFYGYAAHLPQIASDRILEVFNNFFLEGRFLSLLSILFGAGLLIQYQRFEANNLPAYPFIKKRLKWLIVFGLIHGIFIWGGDILLTYGISAFLALNYVNADIETIKKRANQFIFAALVLVALFSLAIEEEHYFRGSELHQQQLLDWSAAYINVVLLQLMQVGFMLMLIPLTIMWYAGGLMMWGMVLYKQGVFEHGLDRKTLLQCIIVAILFSTIDSILSFSSNPVLVELSTSMMMVSAIAMALVYVHLIVKICQNSQLVLAPFQAVGKLAFSCYIFQSLIGVSIFRYAISHYASDLYMSLNRVDYFLIAIIITLLQLVLAPVYLRFFNQGPLEALWRKLVMAKSNT</sequence>
<feature type="transmembrane region" description="Helical" evidence="2">
    <location>
        <begin position="249"/>
        <end position="265"/>
    </location>
</feature>
<evidence type="ECO:0000313" key="4">
    <source>
        <dbReference type="EMBL" id="MCL1043941.1"/>
    </source>
</evidence>
<organism evidence="4 5">
    <name type="scientific">Shewanella electrodiphila</name>
    <dbReference type="NCBI Taxonomy" id="934143"/>
    <lineage>
        <taxon>Bacteria</taxon>
        <taxon>Pseudomonadati</taxon>
        <taxon>Pseudomonadota</taxon>
        <taxon>Gammaproteobacteria</taxon>
        <taxon>Alteromonadales</taxon>
        <taxon>Shewanellaceae</taxon>
        <taxon>Shewanella</taxon>
    </lineage>
</organism>
<dbReference type="PANTHER" id="PTHR30590:SF2">
    <property type="entry name" value="INNER MEMBRANE PROTEIN"/>
    <property type="match status" value="1"/>
</dbReference>
<keyword evidence="5" id="KW-1185">Reference proteome</keyword>
<protein>
    <submittedName>
        <fullName evidence="4">DUF418 domain-containing protein</fullName>
    </submittedName>
</protein>
<proteinExistence type="predicted"/>
<feature type="compositionally biased region" description="Polar residues" evidence="1">
    <location>
        <begin position="40"/>
        <end position="51"/>
    </location>
</feature>
<feature type="transmembrane region" description="Helical" evidence="2">
    <location>
        <begin position="143"/>
        <end position="166"/>
    </location>
</feature>
<dbReference type="Pfam" id="PF04235">
    <property type="entry name" value="DUF418"/>
    <property type="match status" value="1"/>
</dbReference>
<keyword evidence="2" id="KW-0472">Membrane</keyword>
<dbReference type="InterPro" id="IPR007349">
    <property type="entry name" value="DUF418"/>
</dbReference>
<accession>A0ABT0KJC0</accession>
<dbReference type="RefSeq" id="WP_248954485.1">
    <property type="nucleotide sequence ID" value="NZ_JAKIKU010000001.1"/>
</dbReference>
<feature type="domain" description="DUF418" evidence="3">
    <location>
        <begin position="263"/>
        <end position="419"/>
    </location>
</feature>